<dbReference type="InParanoid" id="A0A1Z5S6I2"/>
<feature type="region of interest" description="Disordered" evidence="1">
    <location>
        <begin position="1"/>
        <end position="54"/>
    </location>
</feature>
<proteinExistence type="predicted"/>
<feature type="compositionally biased region" description="Low complexity" evidence="1">
    <location>
        <begin position="35"/>
        <end position="46"/>
    </location>
</feature>
<reference evidence="2 3" key="1">
    <citation type="journal article" date="2009" name="Nature">
        <title>The Sorghum bicolor genome and the diversification of grasses.</title>
        <authorList>
            <person name="Paterson A.H."/>
            <person name="Bowers J.E."/>
            <person name="Bruggmann R."/>
            <person name="Dubchak I."/>
            <person name="Grimwood J."/>
            <person name="Gundlach H."/>
            <person name="Haberer G."/>
            <person name="Hellsten U."/>
            <person name="Mitros T."/>
            <person name="Poliakov A."/>
            <person name="Schmutz J."/>
            <person name="Spannagl M."/>
            <person name="Tang H."/>
            <person name="Wang X."/>
            <person name="Wicker T."/>
            <person name="Bharti A.K."/>
            <person name="Chapman J."/>
            <person name="Feltus F.A."/>
            <person name="Gowik U."/>
            <person name="Grigoriev I.V."/>
            <person name="Lyons E."/>
            <person name="Maher C.A."/>
            <person name="Martis M."/>
            <person name="Narechania A."/>
            <person name="Otillar R.P."/>
            <person name="Penning B.W."/>
            <person name="Salamov A.A."/>
            <person name="Wang Y."/>
            <person name="Zhang L."/>
            <person name="Carpita N.C."/>
            <person name="Freeling M."/>
            <person name="Gingle A.R."/>
            <person name="Hash C.T."/>
            <person name="Keller B."/>
            <person name="Klein P."/>
            <person name="Kresovich S."/>
            <person name="McCann M.C."/>
            <person name="Ming R."/>
            <person name="Peterson D.G."/>
            <person name="Mehboob-ur-Rahman"/>
            <person name="Ware D."/>
            <person name="Westhoff P."/>
            <person name="Mayer K.F."/>
            <person name="Messing J."/>
            <person name="Rokhsar D.S."/>
        </authorList>
    </citation>
    <scope>NUCLEOTIDE SEQUENCE [LARGE SCALE GENOMIC DNA]</scope>
    <source>
        <strain evidence="3">cv. BTx623</strain>
    </source>
</reference>
<organism evidence="2 3">
    <name type="scientific">Sorghum bicolor</name>
    <name type="common">Sorghum</name>
    <name type="synonym">Sorghum vulgare</name>
    <dbReference type="NCBI Taxonomy" id="4558"/>
    <lineage>
        <taxon>Eukaryota</taxon>
        <taxon>Viridiplantae</taxon>
        <taxon>Streptophyta</taxon>
        <taxon>Embryophyta</taxon>
        <taxon>Tracheophyta</taxon>
        <taxon>Spermatophyta</taxon>
        <taxon>Magnoliopsida</taxon>
        <taxon>Liliopsida</taxon>
        <taxon>Poales</taxon>
        <taxon>Poaceae</taxon>
        <taxon>PACMAD clade</taxon>
        <taxon>Panicoideae</taxon>
        <taxon>Andropogonodae</taxon>
        <taxon>Andropogoneae</taxon>
        <taxon>Sorghinae</taxon>
        <taxon>Sorghum</taxon>
    </lineage>
</organism>
<dbReference type="Proteomes" id="UP000000768">
    <property type="component" value="Chromosome 1"/>
</dbReference>
<dbReference type="EMBL" id="CM000760">
    <property type="protein sequence ID" value="OQU91543.1"/>
    <property type="molecule type" value="Genomic_DNA"/>
</dbReference>
<evidence type="ECO:0000313" key="2">
    <source>
        <dbReference type="EMBL" id="OQU91543.1"/>
    </source>
</evidence>
<accession>A0A1Z5S6I2</accession>
<gene>
    <name evidence="2" type="ORF">SORBI_3001G201966</name>
</gene>
<reference evidence="3" key="2">
    <citation type="journal article" date="2018" name="Plant J.">
        <title>The Sorghum bicolor reference genome: improved assembly, gene annotations, a transcriptome atlas, and signatures of genome organization.</title>
        <authorList>
            <person name="McCormick R.F."/>
            <person name="Truong S.K."/>
            <person name="Sreedasyam A."/>
            <person name="Jenkins J."/>
            <person name="Shu S."/>
            <person name="Sims D."/>
            <person name="Kennedy M."/>
            <person name="Amirebrahimi M."/>
            <person name="Weers B.D."/>
            <person name="McKinley B."/>
            <person name="Mattison A."/>
            <person name="Morishige D.T."/>
            <person name="Grimwood J."/>
            <person name="Schmutz J."/>
            <person name="Mullet J.E."/>
        </authorList>
    </citation>
    <scope>NUCLEOTIDE SEQUENCE [LARGE SCALE GENOMIC DNA]</scope>
    <source>
        <strain evidence="3">cv. BTx623</strain>
    </source>
</reference>
<sequence length="97" mass="10590">MARQRRGGSTATLGGTGRDGAGARRQGGEIVGFASSRTMTSSTTSRPEAATSARELADNEVLHYTIPSVPMYHHRASVINRHHRPSPRLPCLYCYDY</sequence>
<keyword evidence="3" id="KW-1185">Reference proteome</keyword>
<dbReference type="AlphaFoldDB" id="A0A1Z5S6I2"/>
<dbReference type="Gramene" id="OQU91543">
    <property type="protein sequence ID" value="OQU91543"/>
    <property type="gene ID" value="SORBI_3001G201966"/>
</dbReference>
<protein>
    <submittedName>
        <fullName evidence="2">Uncharacterized protein</fullName>
    </submittedName>
</protein>
<evidence type="ECO:0000313" key="3">
    <source>
        <dbReference type="Proteomes" id="UP000000768"/>
    </source>
</evidence>
<evidence type="ECO:0000256" key="1">
    <source>
        <dbReference type="SAM" id="MobiDB-lite"/>
    </source>
</evidence>
<name>A0A1Z5S6I2_SORBI</name>